<feature type="transmembrane region" description="Helical" evidence="1">
    <location>
        <begin position="85"/>
        <end position="104"/>
    </location>
</feature>
<feature type="transmembrane region" description="Helical" evidence="1">
    <location>
        <begin position="171"/>
        <end position="191"/>
    </location>
</feature>
<sequence>MFKGKTNIEDVESKAGYIEKFLAEVIMIVPLFINDVIGIDEPLQIVFNRDIKKGMAPLEGLHLYTFTDGEYGAIGIIYETLGNLVPIPLVIAVTIAGILLMVQSTNTNKRLTYQDYINGFFICLLLVGFGHYLWQFIFGLNYYLVEALYTTIEGSITGRGFLDTLCKWDTASFGMAVIAFVTVFVVAIMTWQYSLRKIMLAILLLIFPVMAVASVFPQTRGVFTLWIKELAANLFLQSGHAAALALFIGFTEGGADFWTLMAFLLGLNSIAVLVRRVIGADTVGSGAMGHMGTMLGLGSIMSLSRMGHGLMGGKMGASPAADMAAGMASAGVASGAASSAAGSGVANTAAGTMGGLARGVAVTAAAGTAGGALAAMATGSPGMGLMAGGALGAGMANKFNQLGGFIKGVGEEAEVTGKSIMGTAADRLGVFSAGQLFDGASAAQIGRNMLGGTGVLGGAGALAGRVVSAGANVSRVFMPDLAGDAARTGQEISEHRREVMSNMGQARQNLSRLVPQYEAASQRLEAANFSEKYSDPVIRKREIESAEAAIQTLSGQIAENRLGLLEGKFKLSNEGMRNRLEEIREARERQEQTEA</sequence>
<dbReference type="AlphaFoldDB" id="A0A2L2XGH6"/>
<proteinExistence type="predicted"/>
<evidence type="ECO:0000313" key="2">
    <source>
        <dbReference type="EMBL" id="GBF35469.1"/>
    </source>
</evidence>
<dbReference type="Proteomes" id="UP000239549">
    <property type="component" value="Unassembled WGS sequence"/>
</dbReference>
<keyword evidence="3" id="KW-1185">Reference proteome</keyword>
<keyword evidence="1" id="KW-1133">Transmembrane helix</keyword>
<keyword evidence="1" id="KW-0812">Transmembrane</keyword>
<organism evidence="2 3">
    <name type="scientific">Desulfocucumis palustris</name>
    <dbReference type="NCBI Taxonomy" id="1898651"/>
    <lineage>
        <taxon>Bacteria</taxon>
        <taxon>Bacillati</taxon>
        <taxon>Bacillota</taxon>
        <taxon>Clostridia</taxon>
        <taxon>Eubacteriales</taxon>
        <taxon>Desulfocucumaceae</taxon>
        <taxon>Desulfocucumis</taxon>
    </lineage>
</organism>
<reference evidence="3" key="1">
    <citation type="submission" date="2018-02" db="EMBL/GenBank/DDBJ databases">
        <title>Genome sequence of Desulfocucumis palustris strain NAW-5.</title>
        <authorList>
            <person name="Watanabe M."/>
            <person name="Kojima H."/>
            <person name="Fukui M."/>
        </authorList>
    </citation>
    <scope>NUCLEOTIDE SEQUENCE [LARGE SCALE GENOMIC DNA]</scope>
    <source>
        <strain evidence="3">NAW-5</strain>
    </source>
</reference>
<comment type="caution">
    <text evidence="2">The sequence shown here is derived from an EMBL/GenBank/DDBJ whole genome shotgun (WGS) entry which is preliminary data.</text>
</comment>
<feature type="transmembrane region" description="Helical" evidence="1">
    <location>
        <begin position="257"/>
        <end position="278"/>
    </location>
</feature>
<protein>
    <submittedName>
        <fullName evidence="2">Uncharacterized protein</fullName>
    </submittedName>
</protein>
<evidence type="ECO:0000256" key="1">
    <source>
        <dbReference type="SAM" id="Phobius"/>
    </source>
</evidence>
<feature type="transmembrane region" description="Helical" evidence="1">
    <location>
        <begin position="116"/>
        <end position="134"/>
    </location>
</feature>
<accession>A0A2L2XGH6</accession>
<feature type="transmembrane region" description="Helical" evidence="1">
    <location>
        <begin position="21"/>
        <end position="39"/>
    </location>
</feature>
<feature type="transmembrane region" description="Helical" evidence="1">
    <location>
        <begin position="284"/>
        <end position="304"/>
    </location>
</feature>
<dbReference type="EMBL" id="BFAV01000172">
    <property type="protein sequence ID" value="GBF35469.1"/>
    <property type="molecule type" value="Genomic_DNA"/>
</dbReference>
<gene>
    <name evidence="2" type="ORF">DCCM_4598</name>
</gene>
<keyword evidence="1" id="KW-0472">Membrane</keyword>
<feature type="transmembrane region" description="Helical" evidence="1">
    <location>
        <begin position="198"/>
        <end position="218"/>
    </location>
</feature>
<name>A0A2L2XGH6_9FIRM</name>
<evidence type="ECO:0000313" key="3">
    <source>
        <dbReference type="Proteomes" id="UP000239549"/>
    </source>
</evidence>